<sequence length="43" mass="4803">MPVERVRVGKETVTEDETVTEQVRKEQIDADTDGTPGSTGERR</sequence>
<dbReference type="EMBL" id="RKHO01000001">
    <property type="protein sequence ID" value="ROR91015.1"/>
    <property type="molecule type" value="Genomic_DNA"/>
</dbReference>
<dbReference type="AlphaFoldDB" id="A0A3N2CU13"/>
<dbReference type="InterPro" id="IPR019060">
    <property type="entry name" value="DUF2382"/>
</dbReference>
<gene>
    <name evidence="3" type="ORF">EDD33_1875</name>
</gene>
<feature type="region of interest" description="Disordered" evidence="1">
    <location>
        <begin position="1"/>
        <end position="43"/>
    </location>
</feature>
<dbReference type="Proteomes" id="UP000281738">
    <property type="component" value="Unassembled WGS sequence"/>
</dbReference>
<feature type="compositionally biased region" description="Basic and acidic residues" evidence="1">
    <location>
        <begin position="1"/>
        <end position="13"/>
    </location>
</feature>
<organism evidence="3 4">
    <name type="scientific">Nocardioides aurantiacus</name>
    <dbReference type="NCBI Taxonomy" id="86796"/>
    <lineage>
        <taxon>Bacteria</taxon>
        <taxon>Bacillati</taxon>
        <taxon>Actinomycetota</taxon>
        <taxon>Actinomycetes</taxon>
        <taxon>Propionibacteriales</taxon>
        <taxon>Nocardioidaceae</taxon>
        <taxon>Nocardioides</taxon>
    </lineage>
</organism>
<comment type="caution">
    <text evidence="3">The sequence shown here is derived from an EMBL/GenBank/DDBJ whole genome shotgun (WGS) entry which is preliminary data.</text>
</comment>
<accession>A0A3N2CU13</accession>
<dbReference type="Pfam" id="PF09557">
    <property type="entry name" value="DUF2382"/>
    <property type="match status" value="1"/>
</dbReference>
<keyword evidence="4" id="KW-1185">Reference proteome</keyword>
<evidence type="ECO:0000313" key="3">
    <source>
        <dbReference type="EMBL" id="ROR91015.1"/>
    </source>
</evidence>
<evidence type="ECO:0000256" key="1">
    <source>
        <dbReference type="SAM" id="MobiDB-lite"/>
    </source>
</evidence>
<evidence type="ECO:0000313" key="4">
    <source>
        <dbReference type="Proteomes" id="UP000281738"/>
    </source>
</evidence>
<reference evidence="3 4" key="1">
    <citation type="submission" date="2018-11" db="EMBL/GenBank/DDBJ databases">
        <title>Sequencing the genomes of 1000 actinobacteria strains.</title>
        <authorList>
            <person name="Klenk H.-P."/>
        </authorList>
    </citation>
    <scope>NUCLEOTIDE SEQUENCE [LARGE SCALE GENOMIC DNA]</scope>
    <source>
        <strain evidence="3 4">DSM 12652</strain>
    </source>
</reference>
<name>A0A3N2CU13_9ACTN</name>
<feature type="domain" description="DUF2382" evidence="2">
    <location>
        <begin position="2"/>
        <end position="29"/>
    </location>
</feature>
<proteinExistence type="predicted"/>
<evidence type="ECO:0000259" key="2">
    <source>
        <dbReference type="Pfam" id="PF09557"/>
    </source>
</evidence>
<protein>
    <submittedName>
        <fullName evidence="3">Uncharacterized protein DUF2382</fullName>
    </submittedName>
</protein>